<dbReference type="Proteomes" id="UP001230051">
    <property type="component" value="Unassembled WGS sequence"/>
</dbReference>
<dbReference type="GO" id="GO:0006954">
    <property type="term" value="P:inflammatory response"/>
    <property type="evidence" value="ECO:0007669"/>
    <property type="project" value="TreeGrafter"/>
</dbReference>
<dbReference type="PANTHER" id="PTHR15586">
    <property type="entry name" value="LINKER FOR ACTIVATION OF T-CELLS FAMILY MEMBER 1"/>
    <property type="match status" value="1"/>
</dbReference>
<accession>A0AAD8CJ59</accession>
<dbReference type="GO" id="GO:0001772">
    <property type="term" value="C:immunological synapse"/>
    <property type="evidence" value="ECO:0007669"/>
    <property type="project" value="TreeGrafter"/>
</dbReference>
<proteinExistence type="predicted"/>
<dbReference type="PANTHER" id="PTHR15586:SF0">
    <property type="entry name" value="LINKER FOR ACTIVATION OF T-CELLS FAMILY MEMBER 1"/>
    <property type="match status" value="1"/>
</dbReference>
<protein>
    <recommendedName>
        <fullName evidence="5">Linker for activation of T-cells family member 1</fullName>
    </recommendedName>
</protein>
<feature type="chain" id="PRO_5042072639" description="Linker for activation of T-cells family member 1" evidence="2">
    <location>
        <begin position="32"/>
        <end position="230"/>
    </location>
</feature>
<dbReference type="EMBL" id="JAGXEW010000049">
    <property type="protein sequence ID" value="KAK1151990.1"/>
    <property type="molecule type" value="Genomic_DNA"/>
</dbReference>
<feature type="compositionally biased region" description="Basic and acidic residues" evidence="1">
    <location>
        <begin position="87"/>
        <end position="101"/>
    </location>
</feature>
<dbReference type="InterPro" id="IPR008359">
    <property type="entry name" value="Linker_for_activat_Tcells_prot"/>
</dbReference>
<gene>
    <name evidence="3" type="ORF">AOXY_G31862</name>
</gene>
<dbReference type="GO" id="GO:0019901">
    <property type="term" value="F:protein kinase binding"/>
    <property type="evidence" value="ECO:0007669"/>
    <property type="project" value="TreeGrafter"/>
</dbReference>
<keyword evidence="4" id="KW-1185">Reference proteome</keyword>
<sequence>MSPPLLVSMLWSFFLLLPLVLLSTLCSYCRQQRDVSMSRLSFRPHNYTNPSGGFTVIRPNYAPPGILPVRSVTSPSHFLSIPSPHPAESRRSSFAKTDDDGKTTKLINEFKSFLFLVADQNLDSDYVNEDNEEQERPGEGYIVVLPDPPAPPTHTEPCPQTDDPASNRSSVTEEYVNVPDDSSDRIDSNSGDYVNLNEEDISSISHVLQDDYHNDSEDDGPDYVNAPERA</sequence>
<evidence type="ECO:0000313" key="3">
    <source>
        <dbReference type="EMBL" id="KAK1151990.1"/>
    </source>
</evidence>
<organism evidence="3 4">
    <name type="scientific">Acipenser oxyrinchus oxyrinchus</name>
    <dbReference type="NCBI Taxonomy" id="40147"/>
    <lineage>
        <taxon>Eukaryota</taxon>
        <taxon>Metazoa</taxon>
        <taxon>Chordata</taxon>
        <taxon>Craniata</taxon>
        <taxon>Vertebrata</taxon>
        <taxon>Euteleostomi</taxon>
        <taxon>Actinopterygii</taxon>
        <taxon>Chondrostei</taxon>
        <taxon>Acipenseriformes</taxon>
        <taxon>Acipenseridae</taxon>
        <taxon>Acipenser</taxon>
    </lineage>
</organism>
<keyword evidence="2" id="KW-0732">Signal</keyword>
<name>A0AAD8CJ59_ACIOX</name>
<feature type="region of interest" description="Disordered" evidence="1">
    <location>
        <begin position="78"/>
        <end position="101"/>
    </location>
</feature>
<evidence type="ECO:0000313" key="4">
    <source>
        <dbReference type="Proteomes" id="UP001230051"/>
    </source>
</evidence>
<feature type="compositionally biased region" description="Polar residues" evidence="1">
    <location>
        <begin position="163"/>
        <end position="172"/>
    </location>
</feature>
<dbReference type="GO" id="GO:0006955">
    <property type="term" value="P:immune response"/>
    <property type="evidence" value="ECO:0007669"/>
    <property type="project" value="TreeGrafter"/>
</dbReference>
<evidence type="ECO:0000256" key="1">
    <source>
        <dbReference type="SAM" id="MobiDB-lite"/>
    </source>
</evidence>
<dbReference type="GO" id="GO:0035556">
    <property type="term" value="P:intracellular signal transduction"/>
    <property type="evidence" value="ECO:0007669"/>
    <property type="project" value="TreeGrafter"/>
</dbReference>
<dbReference type="AlphaFoldDB" id="A0AAD8CJ59"/>
<evidence type="ECO:0000256" key="2">
    <source>
        <dbReference type="SAM" id="SignalP"/>
    </source>
</evidence>
<comment type="caution">
    <text evidence="3">The sequence shown here is derived from an EMBL/GenBank/DDBJ whole genome shotgun (WGS) entry which is preliminary data.</text>
</comment>
<dbReference type="GO" id="GO:0050863">
    <property type="term" value="P:regulation of T cell activation"/>
    <property type="evidence" value="ECO:0007669"/>
    <property type="project" value="TreeGrafter"/>
</dbReference>
<feature type="signal peptide" evidence="2">
    <location>
        <begin position="1"/>
        <end position="31"/>
    </location>
</feature>
<evidence type="ECO:0008006" key="5">
    <source>
        <dbReference type="Google" id="ProtNLM"/>
    </source>
</evidence>
<reference evidence="3" key="1">
    <citation type="submission" date="2022-02" db="EMBL/GenBank/DDBJ databases">
        <title>Atlantic sturgeon de novo genome assembly.</title>
        <authorList>
            <person name="Stock M."/>
            <person name="Klopp C."/>
            <person name="Guiguen Y."/>
            <person name="Cabau C."/>
            <person name="Parinello H."/>
            <person name="Santidrian Yebra-Pimentel E."/>
            <person name="Kuhl H."/>
            <person name="Dirks R.P."/>
            <person name="Guessner J."/>
            <person name="Wuertz S."/>
            <person name="Du K."/>
            <person name="Schartl M."/>
        </authorList>
    </citation>
    <scope>NUCLEOTIDE SEQUENCE</scope>
    <source>
        <strain evidence="3">STURGEONOMICS-FGT-2020</strain>
        <tissue evidence="3">Whole blood</tissue>
    </source>
</reference>
<feature type="region of interest" description="Disordered" evidence="1">
    <location>
        <begin position="128"/>
        <end position="230"/>
    </location>
</feature>
<dbReference type="Pfam" id="PF15234">
    <property type="entry name" value="LAT"/>
    <property type="match status" value="1"/>
</dbReference>